<dbReference type="EMBL" id="AP025591">
    <property type="protein sequence ID" value="BDG03692.1"/>
    <property type="molecule type" value="Genomic_DNA"/>
</dbReference>
<gene>
    <name evidence="9" type="ORF">AMOR_26880</name>
</gene>
<feature type="domain" description="Glycosyltransferase 2-like" evidence="8">
    <location>
        <begin position="209"/>
        <end position="390"/>
    </location>
</feature>
<dbReference type="Proteomes" id="UP001162891">
    <property type="component" value="Chromosome"/>
</dbReference>
<name>A0ABN6MRS3_9BACT</name>
<keyword evidence="10" id="KW-1185">Reference proteome</keyword>
<feature type="transmembrane region" description="Helical" evidence="7">
    <location>
        <begin position="545"/>
        <end position="570"/>
    </location>
</feature>
<dbReference type="PANTHER" id="PTHR43867:SF2">
    <property type="entry name" value="CELLULOSE SYNTHASE CATALYTIC SUBUNIT A [UDP-FORMING]"/>
    <property type="match status" value="1"/>
</dbReference>
<evidence type="ECO:0000256" key="7">
    <source>
        <dbReference type="SAM" id="Phobius"/>
    </source>
</evidence>
<feature type="transmembrane region" description="Helical" evidence="7">
    <location>
        <begin position="435"/>
        <end position="455"/>
    </location>
</feature>
<evidence type="ECO:0000256" key="1">
    <source>
        <dbReference type="ARBA" id="ARBA00004141"/>
    </source>
</evidence>
<evidence type="ECO:0000313" key="10">
    <source>
        <dbReference type="Proteomes" id="UP001162891"/>
    </source>
</evidence>
<evidence type="ECO:0000256" key="6">
    <source>
        <dbReference type="ARBA" id="ARBA00023136"/>
    </source>
</evidence>
<keyword evidence="5 7" id="KW-1133">Transmembrane helix</keyword>
<sequence length="616" mass="66510">MRSGRGAAAVAAVPELAEERGPGADAAPRTSDAARAAAAPSPALYASIFAAWSLALAWFHPRLAACLAAAETPLEWCALAFFVAFTELAWLHGFFNVAVVLFAIRHRRRAAPPPPALPSAELPAVAVLYTTCNDFVEASARSCLEQDYPRFTVYLLDDSSDPAYRARVDAFAAGAPRRVRVVRRRDRRGFKAGNLNHALDGVAQEPVFALADADEILPPDFLRRLAPRLLADPSCGFVQANHACNPAAPGALARSLGVGIGIHWRWYQPLRNAYGFVMLLGHGALVRREAWVAAGGFPELVSEDLAFALRARERGWRGRFAEDVVCYEDFPETVRAFRIRHMKWTRGTCELLSREMGRVLRSRNIPIVEKLDVLFPTVNLPLSLLYFLFVIDANVVLTALFGQRAALTIALGGTELVVPTTVLGGRLQSLAGADLFAITLLTLFAPVLCFVLDLWRKPLTLVRFLGQSTAAYGTLGPLSAVGVVCYLLTGRAVFHVTADRGAPRAGLRPASVAARLRASAAALLAGSHPDHLAVQAFEVLCGVGFALSCLATFQISFLGLALGFLLLPVLHHVSWSSTWVRALVYVPFVFVVLGVALGGLSLLGLQTVLFGFGFHF</sequence>
<feature type="transmembrane region" description="Helical" evidence="7">
    <location>
        <begin position="582"/>
        <end position="614"/>
    </location>
</feature>
<feature type="transmembrane region" description="Helical" evidence="7">
    <location>
        <begin position="475"/>
        <end position="494"/>
    </location>
</feature>
<evidence type="ECO:0000256" key="4">
    <source>
        <dbReference type="ARBA" id="ARBA00022692"/>
    </source>
</evidence>
<accession>A0ABN6MRS3</accession>
<dbReference type="PANTHER" id="PTHR43867">
    <property type="entry name" value="CELLULOSE SYNTHASE CATALYTIC SUBUNIT A [UDP-FORMING]"/>
    <property type="match status" value="1"/>
</dbReference>
<evidence type="ECO:0000256" key="5">
    <source>
        <dbReference type="ARBA" id="ARBA00022989"/>
    </source>
</evidence>
<dbReference type="Gene3D" id="3.90.550.10">
    <property type="entry name" value="Spore Coat Polysaccharide Biosynthesis Protein SpsA, Chain A"/>
    <property type="match status" value="1"/>
</dbReference>
<dbReference type="InterPro" id="IPR050321">
    <property type="entry name" value="Glycosyltr_2/OpgH_subfam"/>
</dbReference>
<dbReference type="InterPro" id="IPR029044">
    <property type="entry name" value="Nucleotide-diphossugar_trans"/>
</dbReference>
<keyword evidence="3" id="KW-0808">Transferase</keyword>
<evidence type="ECO:0000313" key="9">
    <source>
        <dbReference type="EMBL" id="BDG03692.1"/>
    </source>
</evidence>
<reference evidence="10" key="1">
    <citation type="journal article" date="2022" name="Int. J. Syst. Evol. Microbiol.">
        <title>Anaeromyxobacter oryzae sp. nov., Anaeromyxobacter diazotrophicus sp. nov. and Anaeromyxobacter paludicola sp. nov., isolated from paddy soils.</title>
        <authorList>
            <person name="Itoh H."/>
            <person name="Xu Z."/>
            <person name="Mise K."/>
            <person name="Masuda Y."/>
            <person name="Ushijima N."/>
            <person name="Hayakawa C."/>
            <person name="Shiratori Y."/>
            <person name="Senoo K."/>
        </authorList>
    </citation>
    <scope>NUCLEOTIDE SEQUENCE [LARGE SCALE GENOMIC DNA]</scope>
    <source>
        <strain evidence="10">Red232</strain>
    </source>
</reference>
<evidence type="ECO:0000256" key="2">
    <source>
        <dbReference type="ARBA" id="ARBA00022676"/>
    </source>
</evidence>
<protein>
    <recommendedName>
        <fullName evidence="8">Glycosyltransferase 2-like domain-containing protein</fullName>
    </recommendedName>
</protein>
<comment type="subcellular location">
    <subcellularLocation>
        <location evidence="1">Membrane</location>
        <topology evidence="1">Multi-pass membrane protein</topology>
    </subcellularLocation>
</comment>
<keyword evidence="2" id="KW-0328">Glycosyltransferase</keyword>
<dbReference type="Pfam" id="PF13632">
    <property type="entry name" value="Glyco_trans_2_3"/>
    <property type="match status" value="1"/>
</dbReference>
<keyword evidence="6 7" id="KW-0472">Membrane</keyword>
<keyword evidence="4 7" id="KW-0812">Transmembrane</keyword>
<feature type="transmembrane region" description="Helical" evidence="7">
    <location>
        <begin position="79"/>
        <end position="104"/>
    </location>
</feature>
<dbReference type="RefSeq" id="WP_248361914.1">
    <property type="nucleotide sequence ID" value="NZ_AP025591.1"/>
</dbReference>
<dbReference type="InterPro" id="IPR001173">
    <property type="entry name" value="Glyco_trans_2-like"/>
</dbReference>
<organism evidence="9 10">
    <name type="scientific">Anaeromyxobacter oryzae</name>
    <dbReference type="NCBI Taxonomy" id="2918170"/>
    <lineage>
        <taxon>Bacteria</taxon>
        <taxon>Pseudomonadati</taxon>
        <taxon>Myxococcota</taxon>
        <taxon>Myxococcia</taxon>
        <taxon>Myxococcales</taxon>
        <taxon>Cystobacterineae</taxon>
        <taxon>Anaeromyxobacteraceae</taxon>
        <taxon>Anaeromyxobacter</taxon>
    </lineage>
</organism>
<feature type="transmembrane region" description="Helical" evidence="7">
    <location>
        <begin position="43"/>
        <end position="59"/>
    </location>
</feature>
<dbReference type="SUPFAM" id="SSF53448">
    <property type="entry name" value="Nucleotide-diphospho-sugar transferases"/>
    <property type="match status" value="1"/>
</dbReference>
<proteinExistence type="predicted"/>
<evidence type="ECO:0000256" key="3">
    <source>
        <dbReference type="ARBA" id="ARBA00022679"/>
    </source>
</evidence>
<evidence type="ECO:0000259" key="8">
    <source>
        <dbReference type="Pfam" id="PF13632"/>
    </source>
</evidence>
<feature type="transmembrane region" description="Helical" evidence="7">
    <location>
        <begin position="371"/>
        <end position="391"/>
    </location>
</feature>